<dbReference type="HOGENOM" id="CLU_000288_6_16_1"/>
<dbReference type="InParanoid" id="A0A0C3AKI3"/>
<dbReference type="Proteomes" id="UP000053989">
    <property type="component" value="Unassembled WGS sequence"/>
</dbReference>
<feature type="repeat" description="WD" evidence="3">
    <location>
        <begin position="977"/>
        <end position="1008"/>
    </location>
</feature>
<feature type="repeat" description="WD" evidence="3">
    <location>
        <begin position="632"/>
        <end position="673"/>
    </location>
</feature>
<evidence type="ECO:0000256" key="2">
    <source>
        <dbReference type="ARBA" id="ARBA00022737"/>
    </source>
</evidence>
<dbReference type="InterPro" id="IPR020472">
    <property type="entry name" value="WD40_PAC1"/>
</dbReference>
<keyword evidence="1 3" id="KW-0853">WD repeat</keyword>
<feature type="repeat" description="WD" evidence="3">
    <location>
        <begin position="675"/>
        <end position="716"/>
    </location>
</feature>
<dbReference type="PANTHER" id="PTHR19848">
    <property type="entry name" value="WD40 REPEAT PROTEIN"/>
    <property type="match status" value="1"/>
</dbReference>
<dbReference type="SUPFAM" id="SSF50978">
    <property type="entry name" value="WD40 repeat-like"/>
    <property type="match status" value="2"/>
</dbReference>
<feature type="repeat" description="WD" evidence="3">
    <location>
        <begin position="1019"/>
        <end position="1060"/>
    </location>
</feature>
<dbReference type="PRINTS" id="PR00320">
    <property type="entry name" value="GPROTEINBRPT"/>
</dbReference>
<dbReference type="InterPro" id="IPR019775">
    <property type="entry name" value="WD40_repeat_CS"/>
</dbReference>
<feature type="repeat" description="WD" evidence="3">
    <location>
        <begin position="1105"/>
        <end position="1136"/>
    </location>
</feature>
<proteinExistence type="predicted"/>
<feature type="repeat" description="WD" evidence="3">
    <location>
        <begin position="590"/>
        <end position="631"/>
    </location>
</feature>
<dbReference type="PROSITE" id="PS50294">
    <property type="entry name" value="WD_REPEATS_REGION"/>
    <property type="match status" value="14"/>
</dbReference>
<dbReference type="Gene3D" id="3.40.50.300">
    <property type="entry name" value="P-loop containing nucleotide triphosphate hydrolases"/>
    <property type="match status" value="1"/>
</dbReference>
<dbReference type="STRING" id="1036808.A0A0C3AKI3"/>
<dbReference type="InterPro" id="IPR036322">
    <property type="entry name" value="WD40_repeat_dom_sf"/>
</dbReference>
<reference evidence="6" key="2">
    <citation type="submission" date="2015-01" db="EMBL/GenBank/DDBJ databases">
        <title>Evolutionary Origins and Diversification of the Mycorrhizal Mutualists.</title>
        <authorList>
            <consortium name="DOE Joint Genome Institute"/>
            <consortium name="Mycorrhizal Genomics Consortium"/>
            <person name="Kohler A."/>
            <person name="Kuo A."/>
            <person name="Nagy L.G."/>
            <person name="Floudas D."/>
            <person name="Copeland A."/>
            <person name="Barry K.W."/>
            <person name="Cichocki N."/>
            <person name="Veneault-Fourrey C."/>
            <person name="LaButti K."/>
            <person name="Lindquist E.A."/>
            <person name="Lipzen A."/>
            <person name="Lundell T."/>
            <person name="Morin E."/>
            <person name="Murat C."/>
            <person name="Riley R."/>
            <person name="Ohm R."/>
            <person name="Sun H."/>
            <person name="Tunlid A."/>
            <person name="Henrissat B."/>
            <person name="Grigoriev I.V."/>
            <person name="Hibbett D.S."/>
            <person name="Martin F."/>
        </authorList>
    </citation>
    <scope>NUCLEOTIDE SEQUENCE [LARGE SCALE GENOMIC DNA]</scope>
    <source>
        <strain evidence="6">Foug A</strain>
    </source>
</reference>
<gene>
    <name evidence="5" type="ORF">SCLCIDRAFT_97925</name>
</gene>
<dbReference type="AlphaFoldDB" id="A0A0C3AKI3"/>
<feature type="repeat" description="WD" evidence="3">
    <location>
        <begin position="934"/>
        <end position="975"/>
    </location>
</feature>
<evidence type="ECO:0000313" key="5">
    <source>
        <dbReference type="EMBL" id="KIM65457.1"/>
    </source>
</evidence>
<dbReference type="OrthoDB" id="163438at2759"/>
<dbReference type="SUPFAM" id="SSF52540">
    <property type="entry name" value="P-loop containing nucleoside triphosphate hydrolases"/>
    <property type="match status" value="1"/>
</dbReference>
<sequence>LKTTQTCLVGTRMEILQEIVDWIHDQDANAPRICWLHGQAGRGKSAVAHTIALHFKNIGKLGSCFCFANEKITQDLESKMFSTIARDLADCNLTFRRELARAIAEDSMLRSTADVVLQWEKLLVEPLSKVSGGIWGNVVLVIDALDETTAYLPSNFRILLTSRPLPDIMLALRDAQDVKEISLDYVPAASIERDIHLYVSKEVERFGGIDERKIEHITWMANGLFVWARLACEFIKRGAGGTVMERFDDLTRSSGMSLLDRMYRPLLESIVGRSPMALPRFRSLMRQIIYTEEPLPMDALHAMRMCFRHQHDCYPVAVILNYMGSLLGGITDHSKPIRPLHVSFYDFLTDQSRSGDYFVDESDIQTDLAVASLHVLRDGLHFNICGLESSYLVNSEVPDLTERINARIPHHLSYSCRFWAKHLQATKFDHVLAGHVRCILQNEKILFWFEALSLLGVLGDAAVALSYTVRWLQVSRLDATALAKDGMKMIHNFSSAASASTPHLYISALPFTPENTVLYRALNTKFSCIAKVAGGNSKGWPLAQVVFQGHSRHVNAVAFSLDGTRVVSGSSDKTVRIWDAEKGLQIGSPLEGHSSFVRSVAFSSDGKRIVSGSDDKTVRVWDANRGVQIGLLQGHTSYVTSVAFSPNGTRIVSGSWDKTVRVWDIDMGVQVGNPLQGHTDWVTSVAVSPDGTRIVSSSNDETIRVWDAEMGVQVGSPLQGHTDWVTSIAFSPDGARIVSGSSDETVRVWDADKCVQIDNSLQGHTHCVTSVAFSPDGIRIVSGSSDKTVRVWDTDIGVQIGSPYQNHTSSVKSVAFSPDGTRIVSGSNDQTIRVWDADTSVPQIDSLFDGHISSVISVASSPCGTRIVSGSSDKAVRLWDAKKGMQIGSPLQGHTDCIRSVAFSFDGKRIVSGSDDKTVRVWNTENGLQIVSPLHGHTDRVTSVAFSHNGTKIVSGSHDKTVRVWDADRGVQIGSPLQGHTDWVTSVVFSPNDTRIVSGSLDKTVRVWHADRVKIGGSLQGHTDGVTSVAFSPDGTRIVSGSSDQTVRIWDVDMGVQIGSPFHGHISFVTSVAFSADGTRIASGSNDMTVRVWDAARGVQIGSPLHGHTSCVTTVAFSSDSTSIVSGSNDETMRIW</sequence>
<accession>A0A0C3AKI3</accession>
<evidence type="ECO:0000256" key="3">
    <source>
        <dbReference type="PROSITE-ProRule" id="PRU00221"/>
    </source>
</evidence>
<feature type="repeat" description="WD" evidence="3">
    <location>
        <begin position="718"/>
        <end position="750"/>
    </location>
</feature>
<feature type="repeat" description="WD" evidence="3">
    <location>
        <begin position="848"/>
        <end position="889"/>
    </location>
</feature>
<dbReference type="InterPro" id="IPR056884">
    <property type="entry name" value="NPHP3-like_N"/>
</dbReference>
<dbReference type="InterPro" id="IPR027417">
    <property type="entry name" value="P-loop_NTPase"/>
</dbReference>
<dbReference type="Pfam" id="PF24883">
    <property type="entry name" value="NPHP3_N"/>
    <property type="match status" value="1"/>
</dbReference>
<keyword evidence="6" id="KW-1185">Reference proteome</keyword>
<reference evidence="5 6" key="1">
    <citation type="submission" date="2014-04" db="EMBL/GenBank/DDBJ databases">
        <authorList>
            <consortium name="DOE Joint Genome Institute"/>
            <person name="Kuo A."/>
            <person name="Kohler A."/>
            <person name="Nagy L.G."/>
            <person name="Floudas D."/>
            <person name="Copeland A."/>
            <person name="Barry K.W."/>
            <person name="Cichocki N."/>
            <person name="Veneault-Fourrey C."/>
            <person name="LaButti K."/>
            <person name="Lindquist E.A."/>
            <person name="Lipzen A."/>
            <person name="Lundell T."/>
            <person name="Morin E."/>
            <person name="Murat C."/>
            <person name="Sun H."/>
            <person name="Tunlid A."/>
            <person name="Henrissat B."/>
            <person name="Grigoriev I.V."/>
            <person name="Hibbett D.S."/>
            <person name="Martin F."/>
            <person name="Nordberg H.P."/>
            <person name="Cantor M.N."/>
            <person name="Hua S.X."/>
        </authorList>
    </citation>
    <scope>NUCLEOTIDE SEQUENCE [LARGE SCALE GENOMIC DNA]</scope>
    <source>
        <strain evidence="5 6">Foug A</strain>
    </source>
</reference>
<feature type="non-terminal residue" evidence="5">
    <location>
        <position position="1136"/>
    </location>
</feature>
<dbReference type="Pfam" id="PF00400">
    <property type="entry name" value="WD40"/>
    <property type="match status" value="14"/>
</dbReference>
<feature type="repeat" description="WD" evidence="3">
    <location>
        <begin position="891"/>
        <end position="932"/>
    </location>
</feature>
<feature type="repeat" description="WD" evidence="3">
    <location>
        <begin position="547"/>
        <end position="588"/>
    </location>
</feature>
<dbReference type="SMART" id="SM00320">
    <property type="entry name" value="WD40"/>
    <property type="match status" value="14"/>
</dbReference>
<dbReference type="PROSITE" id="PS50082">
    <property type="entry name" value="WD_REPEATS_2"/>
    <property type="match status" value="14"/>
</dbReference>
<dbReference type="Gene3D" id="2.130.10.10">
    <property type="entry name" value="YVTN repeat-like/Quinoprotein amine dehydrogenase"/>
    <property type="match status" value="6"/>
</dbReference>
<feature type="domain" description="Nephrocystin 3-like N-terminal" evidence="4">
    <location>
        <begin position="18"/>
        <end position="150"/>
    </location>
</feature>
<dbReference type="CDD" id="cd00200">
    <property type="entry name" value="WD40"/>
    <property type="match status" value="2"/>
</dbReference>
<evidence type="ECO:0000313" key="6">
    <source>
        <dbReference type="Proteomes" id="UP000053989"/>
    </source>
</evidence>
<evidence type="ECO:0000259" key="4">
    <source>
        <dbReference type="Pfam" id="PF24883"/>
    </source>
</evidence>
<dbReference type="EMBL" id="KN822022">
    <property type="protein sequence ID" value="KIM65457.1"/>
    <property type="molecule type" value="Genomic_DNA"/>
</dbReference>
<dbReference type="PROSITE" id="PS00678">
    <property type="entry name" value="WD_REPEATS_1"/>
    <property type="match status" value="5"/>
</dbReference>
<dbReference type="InterPro" id="IPR001680">
    <property type="entry name" value="WD40_rpt"/>
</dbReference>
<feature type="non-terminal residue" evidence="5">
    <location>
        <position position="1"/>
    </location>
</feature>
<feature type="repeat" description="WD" evidence="3">
    <location>
        <begin position="1062"/>
        <end position="1103"/>
    </location>
</feature>
<feature type="repeat" description="WD" evidence="3">
    <location>
        <begin position="761"/>
        <end position="802"/>
    </location>
</feature>
<organism evidence="5 6">
    <name type="scientific">Scleroderma citrinum Foug A</name>
    <dbReference type="NCBI Taxonomy" id="1036808"/>
    <lineage>
        <taxon>Eukaryota</taxon>
        <taxon>Fungi</taxon>
        <taxon>Dikarya</taxon>
        <taxon>Basidiomycota</taxon>
        <taxon>Agaricomycotina</taxon>
        <taxon>Agaricomycetes</taxon>
        <taxon>Agaricomycetidae</taxon>
        <taxon>Boletales</taxon>
        <taxon>Sclerodermatineae</taxon>
        <taxon>Sclerodermataceae</taxon>
        <taxon>Scleroderma</taxon>
    </lineage>
</organism>
<name>A0A0C3AKI3_9AGAM</name>
<keyword evidence="2" id="KW-0677">Repeat</keyword>
<dbReference type="PANTHER" id="PTHR19848:SF8">
    <property type="entry name" value="F-BOX AND WD REPEAT DOMAIN CONTAINING 7"/>
    <property type="match status" value="1"/>
</dbReference>
<feature type="repeat" description="WD" evidence="3">
    <location>
        <begin position="804"/>
        <end position="839"/>
    </location>
</feature>
<evidence type="ECO:0000256" key="1">
    <source>
        <dbReference type="ARBA" id="ARBA00022574"/>
    </source>
</evidence>
<protein>
    <recommendedName>
        <fullName evidence="4">Nephrocystin 3-like N-terminal domain-containing protein</fullName>
    </recommendedName>
</protein>
<dbReference type="InterPro" id="IPR015943">
    <property type="entry name" value="WD40/YVTN_repeat-like_dom_sf"/>
</dbReference>